<dbReference type="GO" id="GO:0019205">
    <property type="term" value="F:nucleobase-containing compound kinase activity"/>
    <property type="evidence" value="ECO:0007669"/>
    <property type="project" value="InterPro"/>
</dbReference>
<proteinExistence type="predicted"/>
<dbReference type="EMBL" id="LBTR01000013">
    <property type="protein sequence ID" value="KKQ45567.1"/>
    <property type="molecule type" value="Genomic_DNA"/>
</dbReference>
<name>A0A0G0HTF7_9BACT</name>
<evidence type="ECO:0000256" key="2">
    <source>
        <dbReference type="ARBA" id="ARBA00022727"/>
    </source>
</evidence>
<dbReference type="GO" id="GO:0005524">
    <property type="term" value="F:ATP binding"/>
    <property type="evidence" value="ECO:0007669"/>
    <property type="project" value="InterPro"/>
</dbReference>
<accession>A0A0G0HTF7</accession>
<gene>
    <name evidence="5" type="ORF">US62_C0013G0020</name>
</gene>
<evidence type="ECO:0000313" key="5">
    <source>
        <dbReference type="EMBL" id="KKQ45567.1"/>
    </source>
</evidence>
<keyword evidence="1" id="KW-0808">Transferase</keyword>
<sequence length="354" mass="40703">MKNLEFPVVGTKVKGLTKFFDINSPEGRKKYFEAKVGKEIRKIRSFLDDKTFIAYMLGKKNSGKGTYSQLIKEIFGKDKIALVSVGDLIREMDDWDSFTKTEKYKRMKRYYRGYMAWEDAVSAHLGRSTSKLLPTEFILALLKAHIDELTGMSIFIDGLPRDMDQISYSLYFRDLINYRNDPDIFVLIDIPLSVIDERIKYRVICPNCKTTRNIKLLPTSKIKYESKTKHFYLECDNPDCKGGKMVGKEGDDKGIAPIKERLEKDEEILRKAFSLYGVPKILLRNHVLVSESNKYFDNYEITPEFVYKLGKGEKVVVSEKPWSVLDDNGQMCNSLMAPPVVISLIKQLADTLSS</sequence>
<evidence type="ECO:0000256" key="4">
    <source>
        <dbReference type="ARBA" id="ARBA00022777"/>
    </source>
</evidence>
<dbReference type="Proteomes" id="UP000034603">
    <property type="component" value="Unassembled WGS sequence"/>
</dbReference>
<organism evidence="5 6">
    <name type="scientific">Candidatus Woesebacteria bacterium GW2011_GWA1_37_8</name>
    <dbReference type="NCBI Taxonomy" id="1618546"/>
    <lineage>
        <taxon>Bacteria</taxon>
        <taxon>Candidatus Woeseibacteriota</taxon>
    </lineage>
</organism>
<comment type="caution">
    <text evidence="5">The sequence shown here is derived from an EMBL/GenBank/DDBJ whole genome shotgun (WGS) entry which is preliminary data.</text>
</comment>
<reference evidence="5 6" key="1">
    <citation type="journal article" date="2015" name="Nature">
        <title>rRNA introns, odd ribosomes, and small enigmatic genomes across a large radiation of phyla.</title>
        <authorList>
            <person name="Brown C.T."/>
            <person name="Hug L.A."/>
            <person name="Thomas B.C."/>
            <person name="Sharon I."/>
            <person name="Castelle C.J."/>
            <person name="Singh A."/>
            <person name="Wilkins M.J."/>
            <person name="Williams K.H."/>
            <person name="Banfield J.F."/>
        </authorList>
    </citation>
    <scope>NUCLEOTIDE SEQUENCE [LARGE SCALE GENOMIC DNA]</scope>
</reference>
<dbReference type="InterPro" id="IPR000850">
    <property type="entry name" value="Adenylat/UMP-CMP_kin"/>
</dbReference>
<evidence type="ECO:0008006" key="7">
    <source>
        <dbReference type="Google" id="ProtNLM"/>
    </source>
</evidence>
<dbReference type="Gene3D" id="3.40.50.300">
    <property type="entry name" value="P-loop containing nucleotide triphosphate hydrolases"/>
    <property type="match status" value="1"/>
</dbReference>
<dbReference type="GO" id="GO:0009165">
    <property type="term" value="P:nucleotide biosynthetic process"/>
    <property type="evidence" value="ECO:0007669"/>
    <property type="project" value="UniProtKB-KW"/>
</dbReference>
<keyword evidence="4" id="KW-0418">Kinase</keyword>
<keyword evidence="2" id="KW-0545">Nucleotide biosynthesis</keyword>
<protein>
    <recommendedName>
        <fullName evidence="7">Adenylate kinase</fullName>
    </recommendedName>
</protein>
<evidence type="ECO:0000313" key="6">
    <source>
        <dbReference type="Proteomes" id="UP000034603"/>
    </source>
</evidence>
<dbReference type="AlphaFoldDB" id="A0A0G0HTF7"/>
<keyword evidence="3" id="KW-0547">Nucleotide-binding</keyword>
<evidence type="ECO:0000256" key="3">
    <source>
        <dbReference type="ARBA" id="ARBA00022741"/>
    </source>
</evidence>
<dbReference type="PANTHER" id="PTHR23359">
    <property type="entry name" value="NUCLEOTIDE KINASE"/>
    <property type="match status" value="1"/>
</dbReference>
<evidence type="ECO:0000256" key="1">
    <source>
        <dbReference type="ARBA" id="ARBA00022679"/>
    </source>
</evidence>
<dbReference type="InterPro" id="IPR027417">
    <property type="entry name" value="P-loop_NTPase"/>
</dbReference>
<dbReference type="SUPFAM" id="SSF52540">
    <property type="entry name" value="P-loop containing nucleoside triphosphate hydrolases"/>
    <property type="match status" value="1"/>
</dbReference>